<evidence type="ECO:0000256" key="5">
    <source>
        <dbReference type="PIRSR" id="PIRSR602401-1"/>
    </source>
</evidence>
<accession>W2LK67</accession>
<keyword evidence="4 5" id="KW-0408">Iron</keyword>
<dbReference type="PROSITE" id="PS00086">
    <property type="entry name" value="CYTOCHROME_P450"/>
    <property type="match status" value="1"/>
</dbReference>
<keyword evidence="7" id="KW-1133">Transmembrane helix</keyword>
<dbReference type="GO" id="GO:0004497">
    <property type="term" value="F:monooxygenase activity"/>
    <property type="evidence" value="ECO:0007669"/>
    <property type="project" value="UniProtKB-KW"/>
</dbReference>
<comment type="cofactor">
    <cofactor evidence="5">
        <name>heme</name>
        <dbReference type="ChEBI" id="CHEBI:30413"/>
    </cofactor>
</comment>
<dbReference type="EMBL" id="KI678649">
    <property type="protein sequence ID" value="ETL97868.1"/>
    <property type="molecule type" value="Genomic_DNA"/>
</dbReference>
<dbReference type="SUPFAM" id="SSF48264">
    <property type="entry name" value="Cytochrome P450"/>
    <property type="match status" value="1"/>
</dbReference>
<protein>
    <recommendedName>
        <fullName evidence="9">Cytochrome P450</fullName>
    </recommendedName>
</protein>
<dbReference type="GO" id="GO:0016705">
    <property type="term" value="F:oxidoreductase activity, acting on paired donors, with incorporation or reduction of molecular oxygen"/>
    <property type="evidence" value="ECO:0007669"/>
    <property type="project" value="InterPro"/>
</dbReference>
<dbReference type="Proteomes" id="UP000054423">
    <property type="component" value="Unassembled WGS sequence"/>
</dbReference>
<dbReference type="InterPro" id="IPR036396">
    <property type="entry name" value="Cyt_P450_sf"/>
</dbReference>
<dbReference type="InterPro" id="IPR017972">
    <property type="entry name" value="Cyt_P450_CS"/>
</dbReference>
<dbReference type="GO" id="GO:0020037">
    <property type="term" value="F:heme binding"/>
    <property type="evidence" value="ECO:0007669"/>
    <property type="project" value="InterPro"/>
</dbReference>
<comment type="similarity">
    <text evidence="1 6">Belongs to the cytochrome P450 family.</text>
</comment>
<dbReference type="Pfam" id="PF00067">
    <property type="entry name" value="p450"/>
    <property type="match status" value="1"/>
</dbReference>
<gene>
    <name evidence="8" type="ORF">L917_04923</name>
</gene>
<evidence type="ECO:0000256" key="1">
    <source>
        <dbReference type="ARBA" id="ARBA00010617"/>
    </source>
</evidence>
<keyword evidence="2 5" id="KW-0479">Metal-binding</keyword>
<evidence type="ECO:0000313" key="8">
    <source>
        <dbReference type="EMBL" id="ETL97868.1"/>
    </source>
</evidence>
<dbReference type="PANTHER" id="PTHR24296">
    <property type="entry name" value="CYTOCHROME P450"/>
    <property type="match status" value="1"/>
</dbReference>
<dbReference type="PRINTS" id="PR00463">
    <property type="entry name" value="EP450I"/>
</dbReference>
<keyword evidence="7" id="KW-0812">Transmembrane</keyword>
<evidence type="ECO:0000256" key="4">
    <source>
        <dbReference type="ARBA" id="ARBA00023004"/>
    </source>
</evidence>
<dbReference type="InterPro" id="IPR001128">
    <property type="entry name" value="Cyt_P450"/>
</dbReference>
<keyword evidence="5 6" id="KW-0349">Heme</keyword>
<evidence type="ECO:0000256" key="7">
    <source>
        <dbReference type="SAM" id="Phobius"/>
    </source>
</evidence>
<dbReference type="OrthoDB" id="1470350at2759"/>
<feature type="binding site" description="axial binding residue" evidence="5">
    <location>
        <position position="467"/>
    </location>
    <ligand>
        <name>heme</name>
        <dbReference type="ChEBI" id="CHEBI:30413"/>
    </ligand>
    <ligandPart>
        <name>Fe</name>
        <dbReference type="ChEBI" id="CHEBI:18248"/>
    </ligandPart>
</feature>
<dbReference type="VEuPathDB" id="FungiDB:PPTG_09413"/>
<evidence type="ECO:0008006" key="9">
    <source>
        <dbReference type="Google" id="ProtNLM"/>
    </source>
</evidence>
<organism evidence="8">
    <name type="scientific">Phytophthora nicotianae</name>
    <name type="common">Potato buckeye rot agent</name>
    <name type="synonym">Phytophthora parasitica</name>
    <dbReference type="NCBI Taxonomy" id="4792"/>
    <lineage>
        <taxon>Eukaryota</taxon>
        <taxon>Sar</taxon>
        <taxon>Stramenopiles</taxon>
        <taxon>Oomycota</taxon>
        <taxon>Peronosporomycetes</taxon>
        <taxon>Peronosporales</taxon>
        <taxon>Peronosporaceae</taxon>
        <taxon>Phytophthora</taxon>
    </lineage>
</organism>
<name>W2LK67_PHYNI</name>
<keyword evidence="7" id="KW-0472">Membrane</keyword>
<dbReference type="AlphaFoldDB" id="W2LK67"/>
<evidence type="ECO:0000256" key="6">
    <source>
        <dbReference type="RuleBase" id="RU000461"/>
    </source>
</evidence>
<keyword evidence="3 6" id="KW-0560">Oxidoreductase</keyword>
<dbReference type="CDD" id="cd11064">
    <property type="entry name" value="CYP86A"/>
    <property type="match status" value="1"/>
</dbReference>
<keyword evidence="6" id="KW-0503">Monooxygenase</keyword>
<reference evidence="8" key="1">
    <citation type="submission" date="2013-11" db="EMBL/GenBank/DDBJ databases">
        <title>The Genome Sequence of Phytophthora parasitica CHvinca01.</title>
        <authorList>
            <consortium name="The Broad Institute Genomics Platform"/>
            <person name="Russ C."/>
            <person name="Tyler B."/>
            <person name="Panabieres F."/>
            <person name="Shan W."/>
            <person name="Tripathy S."/>
            <person name="Grunwald N."/>
            <person name="Machado M."/>
            <person name="Johnson C.S."/>
            <person name="Arredondo F."/>
            <person name="Hong C."/>
            <person name="Coffey M."/>
            <person name="Young S.K."/>
            <person name="Zeng Q."/>
            <person name="Gargeya S."/>
            <person name="Fitzgerald M."/>
            <person name="Abouelleil A."/>
            <person name="Alvarado L."/>
            <person name="Chapman S.B."/>
            <person name="Gainer-Dewar J."/>
            <person name="Goldberg J."/>
            <person name="Griggs A."/>
            <person name="Gujja S."/>
            <person name="Hansen M."/>
            <person name="Howarth C."/>
            <person name="Imamovic A."/>
            <person name="Ireland A."/>
            <person name="Larimer J."/>
            <person name="McCowan C."/>
            <person name="Murphy C."/>
            <person name="Pearson M."/>
            <person name="Poon T.W."/>
            <person name="Priest M."/>
            <person name="Roberts A."/>
            <person name="Saif S."/>
            <person name="Shea T."/>
            <person name="Sykes S."/>
            <person name="Wortman J."/>
            <person name="Nusbaum C."/>
            <person name="Birren B."/>
        </authorList>
    </citation>
    <scope>NUCLEOTIDE SEQUENCE [LARGE SCALE GENOMIC DNA]</scope>
    <source>
        <strain evidence="8">CHvinca01</strain>
    </source>
</reference>
<evidence type="ECO:0000256" key="3">
    <source>
        <dbReference type="ARBA" id="ARBA00023002"/>
    </source>
</evidence>
<dbReference type="GO" id="GO:0005506">
    <property type="term" value="F:iron ion binding"/>
    <property type="evidence" value="ECO:0007669"/>
    <property type="project" value="InterPro"/>
</dbReference>
<feature type="transmembrane region" description="Helical" evidence="7">
    <location>
        <begin position="12"/>
        <end position="29"/>
    </location>
</feature>
<sequence>MKLVPADKRDAAVAAATVATLGLLLSYLTRPNDKKEKRKMAHVPKSTLPVLGNMLDMSSNIPRFHDWISEQCAEFNNEPWTLKIPGKEPWIVVSSSELFEDVLKTQADNFLRGPVSQYQSFDVLGNGLSVSDGDAWFYQRKTASHLFSMQMMRTVMEDTVREKLQVFLNVLNTYATRGKPFGIKKELSHFTMDVFSKIGFGIELNTLKDTFDREEDHEFLEAFNVASVAFGVRIQTPTWIWEIKKFLNVGWEKILMDNCKKFHDFIDSFILKAIEDRREKKVARDLISLFLESRIDTSELDIKEDEAQIMRDMATTFIFAGKDSVAHSIGWFIVNMNRHPDVLRKIREEMKQKLPGLLTGEVQVPTSAQVQELVYLEAVLRENIRLYPSTGFIMRQATEATTLVDGTFVDKEVSILLPSYANARNPRTWGEDAHEFKPERFLDPDTGKLLTFSPFVFSSFGSGPHICLGMKFALMEIKLTLATLFSKFDIKTVEDPWEMTYDFSLTIPVKGPMDVAVTPLSMPSADSALRYC</sequence>
<dbReference type="GO" id="GO:0006629">
    <property type="term" value="P:lipid metabolic process"/>
    <property type="evidence" value="ECO:0007669"/>
    <property type="project" value="UniProtKB-ARBA"/>
</dbReference>
<proteinExistence type="inferred from homology"/>
<evidence type="ECO:0000256" key="2">
    <source>
        <dbReference type="ARBA" id="ARBA00022723"/>
    </source>
</evidence>
<dbReference type="PRINTS" id="PR00385">
    <property type="entry name" value="P450"/>
</dbReference>
<dbReference type="InterPro" id="IPR002401">
    <property type="entry name" value="Cyt_P450_E_grp-I"/>
</dbReference>
<dbReference type="Gene3D" id="1.10.630.10">
    <property type="entry name" value="Cytochrome P450"/>
    <property type="match status" value="1"/>
</dbReference>